<proteinExistence type="inferred from homology"/>
<dbReference type="EMBL" id="RFLX01000001">
    <property type="protein sequence ID" value="RMI26918.1"/>
    <property type="molecule type" value="Genomic_DNA"/>
</dbReference>
<dbReference type="EMBL" id="RAQU01000159">
    <property type="protein sequence ID" value="RKK02361.1"/>
    <property type="molecule type" value="Genomic_DNA"/>
</dbReference>
<dbReference type="Gene3D" id="3.40.190.150">
    <property type="entry name" value="Bordetella uptake gene, domain 1"/>
    <property type="match status" value="1"/>
</dbReference>
<accession>A0A3A9JA09</accession>
<evidence type="ECO:0000313" key="4">
    <source>
        <dbReference type="Proteomes" id="UP000274097"/>
    </source>
</evidence>
<evidence type="ECO:0000313" key="5">
    <source>
        <dbReference type="Proteomes" id="UP000278036"/>
    </source>
</evidence>
<dbReference type="CDD" id="cd07012">
    <property type="entry name" value="PBP2_Bug_TTT"/>
    <property type="match status" value="1"/>
</dbReference>
<dbReference type="Proteomes" id="UP000278036">
    <property type="component" value="Unassembled WGS sequence"/>
</dbReference>
<dbReference type="Gene3D" id="3.40.190.10">
    <property type="entry name" value="Periplasmic binding protein-like II"/>
    <property type="match status" value="1"/>
</dbReference>
<dbReference type="InterPro" id="IPR005064">
    <property type="entry name" value="BUG"/>
</dbReference>
<dbReference type="Proteomes" id="UP000274097">
    <property type="component" value="Unassembled WGS sequence"/>
</dbReference>
<sequence length="344" mass="36684">MARSAAGNRMMPLTDPSASGFRLPRRGLLAAAAAATLPKAQAFAQDAWPSRPIRFVNPGPAGGAGDVLARLLAERLSIRLGQPVVVEDRPGAGTNIGMTNVARSVPDGYTVGVGSIASNAVNKWLYKNLPFDPEKDFAPVSMMALVPNLMVVPPSLPVRTVREFVEYAKKHRGQINFGSVGAGSSQHLVGAQFALTTGIEMSHVPYTSSGQLNTDMLEGRVQVLFQSISAVAEMAKSGRMRPLAVTGSERQPAFPEVPTLQEAGVDVTATGWFGMVTPAGVPEPILERLNKEVVASLNEPELRARIIELGSVPKPSTREEFAQHMARETARWRDVVKATGATAE</sequence>
<dbReference type="PIRSF" id="PIRSF017082">
    <property type="entry name" value="YflP"/>
    <property type="match status" value="1"/>
</dbReference>
<name>A0A3A9JA09_9PROT</name>
<evidence type="ECO:0000313" key="3">
    <source>
        <dbReference type="EMBL" id="RMI26918.1"/>
    </source>
</evidence>
<dbReference type="PANTHER" id="PTHR42928">
    <property type="entry name" value="TRICARBOXYLATE-BINDING PROTEIN"/>
    <property type="match status" value="1"/>
</dbReference>
<evidence type="ECO:0000256" key="1">
    <source>
        <dbReference type="ARBA" id="ARBA00006987"/>
    </source>
</evidence>
<dbReference type="PANTHER" id="PTHR42928:SF5">
    <property type="entry name" value="BLR1237 PROTEIN"/>
    <property type="match status" value="1"/>
</dbReference>
<protein>
    <submittedName>
        <fullName evidence="2">Tripartite tricarboxylate transporter substrate binding protein</fullName>
    </submittedName>
</protein>
<evidence type="ECO:0000313" key="2">
    <source>
        <dbReference type="EMBL" id="RKK02361.1"/>
    </source>
</evidence>
<organism evidence="2 5">
    <name type="scientific">Teichococcus wenyumeiae</name>
    <dbReference type="NCBI Taxonomy" id="2478470"/>
    <lineage>
        <taxon>Bacteria</taxon>
        <taxon>Pseudomonadati</taxon>
        <taxon>Pseudomonadota</taxon>
        <taxon>Alphaproteobacteria</taxon>
        <taxon>Acetobacterales</taxon>
        <taxon>Roseomonadaceae</taxon>
        <taxon>Roseomonas</taxon>
    </lineage>
</organism>
<dbReference type="AlphaFoldDB" id="A0A3A9JA09"/>
<dbReference type="InParanoid" id="A0A3A9JA09"/>
<reference evidence="2 5" key="1">
    <citation type="submission" date="2018-09" db="EMBL/GenBank/DDBJ databases">
        <title>Roseomonas sp. nov., isolated from feces of Tibetan antelopes in the Qinghai-Tibet plateau, China.</title>
        <authorList>
            <person name="Tian Z."/>
        </authorList>
    </citation>
    <scope>NUCLEOTIDE SEQUENCE [LARGE SCALE GENOMIC DNA]</scope>
    <source>
        <strain evidence="3 4">Z23</strain>
        <strain evidence="2 5">Z24</strain>
    </source>
</reference>
<dbReference type="InterPro" id="IPR042100">
    <property type="entry name" value="Bug_dom1"/>
</dbReference>
<comment type="caution">
    <text evidence="2">The sequence shown here is derived from an EMBL/GenBank/DDBJ whole genome shotgun (WGS) entry which is preliminary data.</text>
</comment>
<comment type="similarity">
    <text evidence="1">Belongs to the UPF0065 (bug) family.</text>
</comment>
<keyword evidence="4" id="KW-1185">Reference proteome</keyword>
<gene>
    <name evidence="2" type="ORF">D6Z83_20120</name>
    <name evidence="3" type="ORF">EBE87_00555</name>
</gene>
<dbReference type="SUPFAM" id="SSF53850">
    <property type="entry name" value="Periplasmic binding protein-like II"/>
    <property type="match status" value="1"/>
</dbReference>
<dbReference type="Pfam" id="PF03401">
    <property type="entry name" value="TctC"/>
    <property type="match status" value="1"/>
</dbReference>